<keyword evidence="1" id="KW-0472">Membrane</keyword>
<evidence type="ECO:0000256" key="1">
    <source>
        <dbReference type="SAM" id="Phobius"/>
    </source>
</evidence>
<keyword evidence="1" id="KW-1133">Transmembrane helix</keyword>
<proteinExistence type="predicted"/>
<dbReference type="Proteomes" id="UP000794436">
    <property type="component" value="Unassembled WGS sequence"/>
</dbReference>
<protein>
    <submittedName>
        <fullName evidence="2">Uncharacterized protein</fullName>
    </submittedName>
</protein>
<sequence length="179" mass="19867">MTSPTLQQRWERFLSEDAGTLAFSTVLLSGFVFAKELHGPHLPESTSFAHRAQRAMLAAMPKVPMVVASSAVGIIGMNMMISAVMDARRDYTRSSVKIALPLFAALMHAPRGPRSMAKSAVGYGAFIFGADYVFEKMHRREALLMETPPHHHHDHVFAHHGYFPEPVVHNDHGAPLRLE</sequence>
<evidence type="ECO:0000313" key="3">
    <source>
        <dbReference type="Proteomes" id="UP000794436"/>
    </source>
</evidence>
<dbReference type="OrthoDB" id="162462at2759"/>
<accession>A0A8K1CUL0</accession>
<keyword evidence="3" id="KW-1185">Reference proteome</keyword>
<keyword evidence="1" id="KW-0812">Transmembrane</keyword>
<name>A0A8K1CUL0_PYTOL</name>
<evidence type="ECO:0000313" key="2">
    <source>
        <dbReference type="EMBL" id="TMW69819.1"/>
    </source>
</evidence>
<reference evidence="2" key="1">
    <citation type="submission" date="2019-03" db="EMBL/GenBank/DDBJ databases">
        <title>Long read genome sequence of the mycoparasitic Pythium oligandrum ATCC 38472 isolated from sugarbeet rhizosphere.</title>
        <authorList>
            <person name="Gaulin E."/>
        </authorList>
    </citation>
    <scope>NUCLEOTIDE SEQUENCE</scope>
    <source>
        <strain evidence="2">ATCC 38472_TT</strain>
    </source>
</reference>
<comment type="caution">
    <text evidence="2">The sequence shown here is derived from an EMBL/GenBank/DDBJ whole genome shotgun (WGS) entry which is preliminary data.</text>
</comment>
<dbReference type="AlphaFoldDB" id="A0A8K1CUL0"/>
<gene>
    <name evidence="2" type="ORF">Poli38472_001975</name>
</gene>
<feature type="transmembrane region" description="Helical" evidence="1">
    <location>
        <begin position="63"/>
        <end position="84"/>
    </location>
</feature>
<organism evidence="2 3">
    <name type="scientific">Pythium oligandrum</name>
    <name type="common">Mycoparasitic fungus</name>
    <dbReference type="NCBI Taxonomy" id="41045"/>
    <lineage>
        <taxon>Eukaryota</taxon>
        <taxon>Sar</taxon>
        <taxon>Stramenopiles</taxon>
        <taxon>Oomycota</taxon>
        <taxon>Peronosporomycetes</taxon>
        <taxon>Pythiales</taxon>
        <taxon>Pythiaceae</taxon>
        <taxon>Pythium</taxon>
    </lineage>
</organism>
<dbReference type="EMBL" id="SPLM01000001">
    <property type="protein sequence ID" value="TMW69819.1"/>
    <property type="molecule type" value="Genomic_DNA"/>
</dbReference>